<dbReference type="InterPro" id="IPR004636">
    <property type="entry name" value="AcOrn/SuccOrn_fam"/>
</dbReference>
<dbReference type="AlphaFoldDB" id="A0A6B2M2I9"/>
<gene>
    <name evidence="5" type="primary">argD</name>
    <name evidence="6" type="ORF">G0Q06_09045</name>
</gene>
<feature type="binding site" evidence="5">
    <location>
        <position position="149"/>
    </location>
    <ligand>
        <name>pyridoxal 5'-phosphate</name>
        <dbReference type="ChEBI" id="CHEBI:597326"/>
    </ligand>
</feature>
<sequence length="409" mass="44037">MSSRTSSKITSKKTAALYDSHVLKNYGPAPFTLVKGEGSMLWDAENRRYLDFSTGIAVNTLGHGHPVWVERVSEQLGKLVHVSNLFNVAQQGQLAQRLCERAGPGKVFFCNSGAEANEFLIKLARLHGRAKSGGEEGHCYKVITAKNAFHGRTFGGMSATPQAKVQDGFGPLLDGFLHAEFNNLESFRSMVDESVAAIMLETIQGEGGIHPATTEFLLGIRELCNEKGILLLIDEVQCGIGRTGRFFAYEHAGIQPDAIGMAKGLGGGFPIGAGWVADAYAGLFTPGSHGTTYGGNPLACTAALAVMDVMEEEQLLEQVTERSVAWHSALKKLVEKHPQHLSGFRGMGYHAALVVNGDPLPWVGRLRENGLLVVRGGTDAIRLMPPLNVSIQDLDTAVEILDLTFGTHT</sequence>
<dbReference type="EC" id="2.6.1.11" evidence="5"/>
<comment type="subunit">
    <text evidence="5">Homodimer.</text>
</comment>
<accession>A0A6B2M2I9</accession>
<dbReference type="SUPFAM" id="SSF53383">
    <property type="entry name" value="PLP-dependent transferases"/>
    <property type="match status" value="1"/>
</dbReference>
<dbReference type="PIRSF" id="PIRSF000521">
    <property type="entry name" value="Transaminase_4ab_Lys_Orn"/>
    <property type="match status" value="1"/>
</dbReference>
<keyword evidence="1 5" id="KW-0032">Aminotransferase</keyword>
<dbReference type="PROSITE" id="PS00600">
    <property type="entry name" value="AA_TRANSFER_CLASS_3"/>
    <property type="match status" value="1"/>
</dbReference>
<organism evidence="6 7">
    <name type="scientific">Oceanipulchritudo coccoides</name>
    <dbReference type="NCBI Taxonomy" id="2706888"/>
    <lineage>
        <taxon>Bacteria</taxon>
        <taxon>Pseudomonadati</taxon>
        <taxon>Verrucomicrobiota</taxon>
        <taxon>Opitutia</taxon>
        <taxon>Puniceicoccales</taxon>
        <taxon>Oceanipulchritudinaceae</taxon>
        <taxon>Oceanipulchritudo</taxon>
    </lineage>
</organism>
<dbReference type="Gene3D" id="3.90.1150.10">
    <property type="entry name" value="Aspartate Aminotransferase, domain 1"/>
    <property type="match status" value="1"/>
</dbReference>
<dbReference type="Gene3D" id="3.40.640.10">
    <property type="entry name" value="Type I PLP-dependent aspartate aminotransferase-like (Major domain)"/>
    <property type="match status" value="1"/>
</dbReference>
<dbReference type="Pfam" id="PF00202">
    <property type="entry name" value="Aminotran_3"/>
    <property type="match status" value="1"/>
</dbReference>
<keyword evidence="5" id="KW-0963">Cytoplasm</keyword>
<comment type="subcellular location">
    <subcellularLocation>
        <location evidence="5">Cytoplasm</location>
    </subcellularLocation>
</comment>
<keyword evidence="2 5" id="KW-0028">Amino-acid biosynthesis</keyword>
<evidence type="ECO:0000256" key="5">
    <source>
        <dbReference type="HAMAP-Rule" id="MF_01107"/>
    </source>
</evidence>
<keyword evidence="4 5" id="KW-0663">Pyridoxal phosphate</keyword>
<dbReference type="NCBIfam" id="TIGR00707">
    <property type="entry name" value="argD"/>
    <property type="match status" value="1"/>
</dbReference>
<dbReference type="GO" id="GO:0042802">
    <property type="term" value="F:identical protein binding"/>
    <property type="evidence" value="ECO:0007669"/>
    <property type="project" value="TreeGrafter"/>
</dbReference>
<reference evidence="6 7" key="1">
    <citation type="submission" date="2020-02" db="EMBL/GenBank/DDBJ databases">
        <title>Albibacoteraceae fam. nov., the first described family within the subdivision 4 Verrucomicrobia.</title>
        <authorList>
            <person name="Xi F."/>
        </authorList>
    </citation>
    <scope>NUCLEOTIDE SEQUENCE [LARGE SCALE GENOMIC DNA]</scope>
    <source>
        <strain evidence="6 7">CK1056</strain>
    </source>
</reference>
<dbReference type="PANTHER" id="PTHR11986">
    <property type="entry name" value="AMINOTRANSFERASE CLASS III"/>
    <property type="match status" value="1"/>
</dbReference>
<keyword evidence="5" id="KW-0055">Arginine biosynthesis</keyword>
<comment type="pathway">
    <text evidence="5">Amino-acid biosynthesis; L-arginine biosynthesis; N(2)-acetyl-L-ornithine from L-glutamate: step 4/4.</text>
</comment>
<evidence type="ECO:0000256" key="4">
    <source>
        <dbReference type="ARBA" id="ARBA00022898"/>
    </source>
</evidence>
<dbReference type="RefSeq" id="WP_163964737.1">
    <property type="nucleotide sequence ID" value="NZ_JAAGNX010000002.1"/>
</dbReference>
<feature type="modified residue" description="N6-(pyridoxal phosphate)lysine" evidence="5">
    <location>
        <position position="263"/>
    </location>
</feature>
<feature type="binding site" evidence="5">
    <location>
        <position position="292"/>
    </location>
    <ligand>
        <name>pyridoxal 5'-phosphate</name>
        <dbReference type="ChEBI" id="CHEBI:597326"/>
    </ligand>
</feature>
<comment type="cofactor">
    <cofactor evidence="5">
        <name>pyridoxal 5'-phosphate</name>
        <dbReference type="ChEBI" id="CHEBI:597326"/>
    </cofactor>
    <text evidence="5">Binds 1 pyridoxal phosphate per subunit.</text>
</comment>
<feature type="binding site" evidence="5">
    <location>
        <begin position="234"/>
        <end position="237"/>
    </location>
    <ligand>
        <name>pyridoxal 5'-phosphate</name>
        <dbReference type="ChEBI" id="CHEBI:597326"/>
    </ligand>
</feature>
<dbReference type="GO" id="GO:0005737">
    <property type="term" value="C:cytoplasm"/>
    <property type="evidence" value="ECO:0007669"/>
    <property type="project" value="UniProtKB-SubCell"/>
</dbReference>
<dbReference type="InterPro" id="IPR015422">
    <property type="entry name" value="PyrdxlP-dep_Trfase_small"/>
</dbReference>
<proteinExistence type="inferred from homology"/>
<keyword evidence="7" id="KW-1185">Reference proteome</keyword>
<dbReference type="NCBIfam" id="NF002325">
    <property type="entry name" value="PRK01278.1"/>
    <property type="match status" value="1"/>
</dbReference>
<name>A0A6B2M2I9_9BACT</name>
<keyword evidence="3 5" id="KW-0808">Transferase</keyword>
<feature type="binding site" evidence="5">
    <location>
        <position position="152"/>
    </location>
    <ligand>
        <name>N(2)-acetyl-L-ornithine</name>
        <dbReference type="ChEBI" id="CHEBI:57805"/>
    </ligand>
</feature>
<dbReference type="GO" id="GO:0006526">
    <property type="term" value="P:L-arginine biosynthetic process"/>
    <property type="evidence" value="ECO:0007669"/>
    <property type="project" value="UniProtKB-UniRule"/>
</dbReference>
<evidence type="ECO:0000256" key="3">
    <source>
        <dbReference type="ARBA" id="ARBA00022679"/>
    </source>
</evidence>
<protein>
    <recommendedName>
        <fullName evidence="5">Acetylornithine aminotransferase</fullName>
        <shortName evidence="5">ACOAT</shortName>
        <ecNumber evidence="5">2.6.1.11</ecNumber>
    </recommendedName>
</protein>
<dbReference type="InterPro" id="IPR049704">
    <property type="entry name" value="Aminotrans_3_PPA_site"/>
</dbReference>
<comment type="similarity">
    <text evidence="5">Belongs to the class-III pyridoxal-phosphate-dependent aminotransferase family. ArgD subfamily.</text>
</comment>
<comment type="caution">
    <text evidence="6">The sequence shown here is derived from an EMBL/GenBank/DDBJ whole genome shotgun (WGS) entry which is preliminary data.</text>
</comment>
<dbReference type="EMBL" id="JAAGNX010000002">
    <property type="protein sequence ID" value="NDV62596.1"/>
    <property type="molecule type" value="Genomic_DNA"/>
</dbReference>
<feature type="binding site" evidence="5">
    <location>
        <position position="291"/>
    </location>
    <ligand>
        <name>N(2)-acetyl-L-ornithine</name>
        <dbReference type="ChEBI" id="CHEBI:57805"/>
    </ligand>
</feature>
<dbReference type="HAMAP" id="MF_01107">
    <property type="entry name" value="ArgD_aminotrans_3"/>
    <property type="match status" value="1"/>
</dbReference>
<comment type="catalytic activity">
    <reaction evidence="5">
        <text>N(2)-acetyl-L-ornithine + 2-oxoglutarate = N-acetyl-L-glutamate 5-semialdehyde + L-glutamate</text>
        <dbReference type="Rhea" id="RHEA:18049"/>
        <dbReference type="ChEBI" id="CHEBI:16810"/>
        <dbReference type="ChEBI" id="CHEBI:29123"/>
        <dbReference type="ChEBI" id="CHEBI:29985"/>
        <dbReference type="ChEBI" id="CHEBI:57805"/>
        <dbReference type="EC" id="2.6.1.11"/>
    </reaction>
</comment>
<dbReference type="InterPro" id="IPR015424">
    <property type="entry name" value="PyrdxlP-dep_Trfase"/>
</dbReference>
<dbReference type="CDD" id="cd00610">
    <property type="entry name" value="OAT_like"/>
    <property type="match status" value="1"/>
</dbReference>
<evidence type="ECO:0000313" key="7">
    <source>
        <dbReference type="Proteomes" id="UP000478417"/>
    </source>
</evidence>
<dbReference type="GO" id="GO:0030170">
    <property type="term" value="F:pyridoxal phosphate binding"/>
    <property type="evidence" value="ECO:0007669"/>
    <property type="project" value="InterPro"/>
</dbReference>
<comment type="miscellaneous">
    <text evidence="5">May also have succinyldiaminopimelate aminotransferase activity, thus carrying out the corresponding step in lysine biosynthesis.</text>
</comment>
<dbReference type="InterPro" id="IPR005814">
    <property type="entry name" value="Aminotrans_3"/>
</dbReference>
<dbReference type="PANTHER" id="PTHR11986:SF79">
    <property type="entry name" value="ACETYLORNITHINE AMINOTRANSFERASE, MITOCHONDRIAL"/>
    <property type="match status" value="1"/>
</dbReference>
<dbReference type="FunFam" id="3.40.640.10:FF:000004">
    <property type="entry name" value="Acetylornithine aminotransferase"/>
    <property type="match status" value="1"/>
</dbReference>
<evidence type="ECO:0000256" key="1">
    <source>
        <dbReference type="ARBA" id="ARBA00022576"/>
    </source>
</evidence>
<dbReference type="Proteomes" id="UP000478417">
    <property type="component" value="Unassembled WGS sequence"/>
</dbReference>
<feature type="binding site" evidence="5">
    <location>
        <begin position="113"/>
        <end position="114"/>
    </location>
    <ligand>
        <name>pyridoxal 5'-phosphate</name>
        <dbReference type="ChEBI" id="CHEBI:597326"/>
    </ligand>
</feature>
<dbReference type="InterPro" id="IPR050103">
    <property type="entry name" value="Class-III_PLP-dep_AT"/>
</dbReference>
<evidence type="ECO:0000313" key="6">
    <source>
        <dbReference type="EMBL" id="NDV62596.1"/>
    </source>
</evidence>
<evidence type="ECO:0000256" key="2">
    <source>
        <dbReference type="ARBA" id="ARBA00022605"/>
    </source>
</evidence>
<dbReference type="InterPro" id="IPR015421">
    <property type="entry name" value="PyrdxlP-dep_Trfase_major"/>
</dbReference>
<dbReference type="GO" id="GO:0003992">
    <property type="term" value="F:N2-acetyl-L-ornithine:2-oxoglutarate 5-aminotransferase activity"/>
    <property type="evidence" value="ECO:0007669"/>
    <property type="project" value="UniProtKB-UniRule"/>
</dbReference>
<dbReference type="UniPathway" id="UPA00068">
    <property type="reaction ID" value="UER00109"/>
</dbReference>